<dbReference type="EMBL" id="BA000004">
    <property type="protein sequence ID" value="BAB06342.1"/>
    <property type="molecule type" value="Genomic_DNA"/>
</dbReference>
<keyword evidence="4 6" id="KW-0663">Pyridoxal phosphate</keyword>
<dbReference type="PIR" id="G83977">
    <property type="entry name" value="G83977"/>
</dbReference>
<dbReference type="Proteomes" id="UP000001258">
    <property type="component" value="Chromosome"/>
</dbReference>
<dbReference type="HOGENOM" id="CLU_011856_0_4_9"/>
<evidence type="ECO:0000313" key="9">
    <source>
        <dbReference type="Proteomes" id="UP000001258"/>
    </source>
</evidence>
<dbReference type="Gene3D" id="3.90.1150.10">
    <property type="entry name" value="Aspartate Aminotransferase, domain 1"/>
    <property type="match status" value="1"/>
</dbReference>
<keyword evidence="3" id="KW-0210">Decarboxylase</keyword>
<dbReference type="InterPro" id="IPR002129">
    <property type="entry name" value="PyrdxlP-dep_de-COase"/>
</dbReference>
<keyword evidence="5 7" id="KW-0456">Lyase</keyword>
<keyword evidence="9" id="KW-1185">Reference proteome</keyword>
<organism evidence="8 9">
    <name type="scientific">Halalkalibacterium halodurans (strain ATCC BAA-125 / DSM 18197 / FERM 7344 / JCM 9153 / C-125)</name>
    <name type="common">Bacillus halodurans</name>
    <dbReference type="NCBI Taxonomy" id="272558"/>
    <lineage>
        <taxon>Bacteria</taxon>
        <taxon>Bacillati</taxon>
        <taxon>Bacillota</taxon>
        <taxon>Bacilli</taxon>
        <taxon>Bacillales</taxon>
        <taxon>Bacillaceae</taxon>
        <taxon>Halalkalibacterium (ex Joshi et al. 2022)</taxon>
    </lineage>
</organism>
<dbReference type="InterPro" id="IPR015424">
    <property type="entry name" value="PyrdxlP-dep_Trfase"/>
</dbReference>
<dbReference type="GO" id="GO:0004058">
    <property type="term" value="F:aromatic-L-amino-acid decarboxylase activity"/>
    <property type="evidence" value="ECO:0007669"/>
    <property type="project" value="UniProtKB-ARBA"/>
</dbReference>
<dbReference type="eggNOG" id="COG0076">
    <property type="taxonomic scope" value="Bacteria"/>
</dbReference>
<feature type="modified residue" description="N6-(pyridoxal phosphate)lysine" evidence="6">
    <location>
        <position position="315"/>
    </location>
</feature>
<comment type="similarity">
    <text evidence="2 7">Belongs to the group II decarboxylase family.</text>
</comment>
<evidence type="ECO:0000256" key="6">
    <source>
        <dbReference type="PIRSR" id="PIRSR602129-50"/>
    </source>
</evidence>
<name>Q9K9M2_HALH5</name>
<reference evidence="8 9" key="1">
    <citation type="journal article" date="2000" name="Nucleic Acids Res.">
        <title>Complete genome sequence of the alkaliphilic bacterium Bacillus halodurans and genomic sequence comparison with Bacillus subtilis.</title>
        <authorList>
            <person name="Takami H."/>
            <person name="Nakasone K."/>
            <person name="Takaki Y."/>
            <person name="Maeno G."/>
            <person name="Sasaki R."/>
            <person name="Masui N."/>
            <person name="Fuji F."/>
            <person name="Hirama C."/>
            <person name="Nakamura Y."/>
            <person name="Ogasawara N."/>
            <person name="Kuhara S."/>
            <person name="Horikoshi K."/>
        </authorList>
    </citation>
    <scope>NUCLEOTIDE SEQUENCE [LARGE SCALE GENOMIC DNA]</scope>
    <source>
        <strain evidence="9">ATCC BAA-125 / DSM 18197 / FERM 7344 / JCM 9153 / C-125</strain>
    </source>
</reference>
<evidence type="ECO:0000256" key="5">
    <source>
        <dbReference type="ARBA" id="ARBA00023239"/>
    </source>
</evidence>
<evidence type="ECO:0000256" key="1">
    <source>
        <dbReference type="ARBA" id="ARBA00001933"/>
    </source>
</evidence>
<accession>Q9K9M2</accession>
<dbReference type="InterPro" id="IPR021115">
    <property type="entry name" value="Pyridoxal-P_BS"/>
</dbReference>
<dbReference type="PROSITE" id="PS00392">
    <property type="entry name" value="DDC_GAD_HDC_YDC"/>
    <property type="match status" value="1"/>
</dbReference>
<dbReference type="SUPFAM" id="SSF53383">
    <property type="entry name" value="PLP-dependent transferases"/>
    <property type="match status" value="1"/>
</dbReference>
<dbReference type="GO" id="GO:0019752">
    <property type="term" value="P:carboxylic acid metabolic process"/>
    <property type="evidence" value="ECO:0007669"/>
    <property type="project" value="InterPro"/>
</dbReference>
<dbReference type="GO" id="GO:0005737">
    <property type="term" value="C:cytoplasm"/>
    <property type="evidence" value="ECO:0007669"/>
    <property type="project" value="TreeGrafter"/>
</dbReference>
<gene>
    <name evidence="8" type="primary">ddc</name>
</gene>
<dbReference type="RefSeq" id="WP_010898774.1">
    <property type="nucleotide sequence ID" value="NC_002570.2"/>
</dbReference>
<dbReference type="Pfam" id="PF00282">
    <property type="entry name" value="Pyridoxal_deC"/>
    <property type="match status" value="1"/>
</dbReference>
<dbReference type="Gene3D" id="3.40.640.10">
    <property type="entry name" value="Type I PLP-dependent aspartate aminotransferase-like (Major domain)"/>
    <property type="match status" value="1"/>
</dbReference>
<dbReference type="STRING" id="272558.gene:10728521"/>
<evidence type="ECO:0000256" key="2">
    <source>
        <dbReference type="ARBA" id="ARBA00009533"/>
    </source>
</evidence>
<evidence type="ECO:0000313" key="8">
    <source>
        <dbReference type="EMBL" id="BAB06342.1"/>
    </source>
</evidence>
<proteinExistence type="inferred from homology"/>
<dbReference type="InterPro" id="IPR015421">
    <property type="entry name" value="PyrdxlP-dep_Trfase_major"/>
</dbReference>
<dbReference type="Gene3D" id="1.20.1650.10">
    <property type="entry name" value="PLP-dependent transferases"/>
    <property type="match status" value="1"/>
</dbReference>
<protein>
    <submittedName>
        <fullName evidence="8">L-2,4-diaminobutyrate decarboxylase</fullName>
        <ecNumber evidence="8">4.1.1.-</ecNumber>
    </submittedName>
</protein>
<dbReference type="PANTHER" id="PTHR45677:SF8">
    <property type="entry name" value="CYSTEINE SULFINIC ACID DECARBOXYLASE"/>
    <property type="match status" value="1"/>
</dbReference>
<dbReference type="InterPro" id="IPR015422">
    <property type="entry name" value="PyrdxlP-dep_Trfase_small"/>
</dbReference>
<comment type="cofactor">
    <cofactor evidence="1 6 7">
        <name>pyridoxal 5'-phosphate</name>
        <dbReference type="ChEBI" id="CHEBI:597326"/>
    </cofactor>
</comment>
<sequence length="508" mass="57652">MTIDTNFSKWFLQPSKESAQMYETVMQRALTLVVEHMKEAANPFSGADRHSIQQAVKDAAFISYSGEPIDGVIRAIQEGVMKHSLWISHPSAMAHLHCPPLLPSLVAEVVINALNQSMDSWDQSPSATYVETELLRFFTRSIGYSDLGDGVFTSGGTQSNYMGMLLARNKICESAFATNVQEEGLPVDARKLRILCSQEAHFSVQKSAAQLGLGANAVVQVATNERQQLCVNETRQTINELRLKGLIPFMIVATAGTTDFGSIDKLREIAELAREQELWLHVDAAYGGALLFSRQYGHLLNGLHLADSITIDFHKFYYQSISCGAFFVKDRHEFERIRFHADYLNPEEDKEADIINLVEKSVQTTKRFDALKLLVTFKWMGTEQFGQMIDYTIQLAKETGELLRRYGFDVLNDPELNAVVFRYVPECHRDDQSYVDQLNLTLQRHFYERGDLIMAKTKQRGHVYLKFTMLNPLNTIENMKTQIQKVKKAGIEFEKTQGAIRHEHVIHS</sequence>
<dbReference type="EC" id="4.1.1.-" evidence="8"/>
<dbReference type="CDD" id="cd06450">
    <property type="entry name" value="DOPA_deC_like"/>
    <property type="match status" value="1"/>
</dbReference>
<evidence type="ECO:0000256" key="4">
    <source>
        <dbReference type="ARBA" id="ARBA00022898"/>
    </source>
</evidence>
<dbReference type="KEGG" id="bha:BH2623"/>
<evidence type="ECO:0000256" key="7">
    <source>
        <dbReference type="RuleBase" id="RU000382"/>
    </source>
</evidence>
<evidence type="ECO:0000256" key="3">
    <source>
        <dbReference type="ARBA" id="ARBA00022793"/>
    </source>
</evidence>
<dbReference type="PANTHER" id="PTHR45677">
    <property type="entry name" value="GLUTAMATE DECARBOXYLASE-RELATED"/>
    <property type="match status" value="1"/>
</dbReference>
<dbReference type="GO" id="GO:0030170">
    <property type="term" value="F:pyridoxal phosphate binding"/>
    <property type="evidence" value="ECO:0007669"/>
    <property type="project" value="InterPro"/>
</dbReference>
<dbReference type="AlphaFoldDB" id="Q9K9M2"/>